<evidence type="ECO:0000313" key="3">
    <source>
        <dbReference type="Proteomes" id="UP000464524"/>
    </source>
</evidence>
<dbReference type="InterPro" id="IPR007791">
    <property type="entry name" value="DjlA_N"/>
</dbReference>
<gene>
    <name evidence="2" type="ORF">FX988_01032</name>
</gene>
<feature type="domain" description="Co-chaperone DjlA N-terminal" evidence="1">
    <location>
        <begin position="27"/>
        <end position="141"/>
    </location>
</feature>
<proteinExistence type="predicted"/>
<dbReference type="AlphaFoldDB" id="A0A857JIM0"/>
<keyword evidence="3" id="KW-1185">Reference proteome</keyword>
<dbReference type="RefSeq" id="WP_160178629.1">
    <property type="nucleotide sequence ID" value="NZ_CP047656.1"/>
</dbReference>
<protein>
    <recommendedName>
        <fullName evidence="1">Co-chaperone DjlA N-terminal domain-containing protein</fullName>
    </recommendedName>
</protein>
<evidence type="ECO:0000313" key="2">
    <source>
        <dbReference type="EMBL" id="QHJ10811.1"/>
    </source>
</evidence>
<evidence type="ECO:0000259" key="1">
    <source>
        <dbReference type="Pfam" id="PF05099"/>
    </source>
</evidence>
<reference evidence="2 3" key="1">
    <citation type="submission" date="2019-12" db="EMBL/GenBank/DDBJ databases">
        <title>Genome sequencing and assembly of endphytes of Porphyra tenera.</title>
        <authorList>
            <person name="Park J.M."/>
            <person name="Shin R."/>
            <person name="Jo S.H."/>
        </authorList>
    </citation>
    <scope>NUCLEOTIDE SEQUENCE [LARGE SCALE GENOMIC DNA]</scope>
    <source>
        <strain evidence="2 3">GPM4</strain>
    </source>
</reference>
<dbReference type="OrthoDB" id="5294347at2"/>
<dbReference type="InterPro" id="IPR029024">
    <property type="entry name" value="TerB-like"/>
</dbReference>
<dbReference type="KEGG" id="pmes:FX988_01032"/>
<dbReference type="EMBL" id="CP047656">
    <property type="protein sequence ID" value="QHJ10811.1"/>
    <property type="molecule type" value="Genomic_DNA"/>
</dbReference>
<organism evidence="2 3">
    <name type="scientific">Paraglaciecola mesophila</name>
    <dbReference type="NCBI Taxonomy" id="197222"/>
    <lineage>
        <taxon>Bacteria</taxon>
        <taxon>Pseudomonadati</taxon>
        <taxon>Pseudomonadota</taxon>
        <taxon>Gammaproteobacteria</taxon>
        <taxon>Alteromonadales</taxon>
        <taxon>Alteromonadaceae</taxon>
        <taxon>Paraglaciecola</taxon>
    </lineage>
</organism>
<name>A0A857JIM0_9ALTE</name>
<sequence length="149" mass="17039">MLSKLVNWFEEKTRQDKQTGRGNNPEVATAVLLYELMRADGDFSAEEQSAYEHILRTRFTLDDTQLSELLDLTKDKAAQAVDFSQFTRVINDTCTPDQRRGIIDALWEIAYADDVLDPEEEHMIRRVADLLYVSHSQFIKSKLAAAGEL</sequence>
<dbReference type="Pfam" id="PF05099">
    <property type="entry name" value="TerB"/>
    <property type="match status" value="1"/>
</dbReference>
<dbReference type="SUPFAM" id="SSF158682">
    <property type="entry name" value="TerB-like"/>
    <property type="match status" value="1"/>
</dbReference>
<dbReference type="Gene3D" id="1.10.3680.10">
    <property type="entry name" value="TerB-like"/>
    <property type="match status" value="1"/>
</dbReference>
<dbReference type="CDD" id="cd07313">
    <property type="entry name" value="terB_like_2"/>
    <property type="match status" value="1"/>
</dbReference>
<dbReference type="Proteomes" id="UP000464524">
    <property type="component" value="Chromosome"/>
</dbReference>
<accession>A0A857JIM0</accession>